<keyword evidence="2" id="KW-1185">Reference proteome</keyword>
<dbReference type="EMBL" id="JBHUEM010000003">
    <property type="protein sequence ID" value="MFD1735584.1"/>
    <property type="molecule type" value="Genomic_DNA"/>
</dbReference>
<evidence type="ECO:0000313" key="1">
    <source>
        <dbReference type="EMBL" id="MFD1735584.1"/>
    </source>
</evidence>
<protein>
    <submittedName>
        <fullName evidence="1">Small, acid-soluble spore protein, alpha/beta type</fullName>
    </submittedName>
</protein>
<evidence type="ECO:0000313" key="2">
    <source>
        <dbReference type="Proteomes" id="UP001597214"/>
    </source>
</evidence>
<dbReference type="Pfam" id="PF00269">
    <property type="entry name" value="SASP"/>
    <property type="match status" value="1"/>
</dbReference>
<accession>A0ABW4LK53</accession>
<dbReference type="Proteomes" id="UP001597214">
    <property type="component" value="Unassembled WGS sequence"/>
</dbReference>
<dbReference type="Gene3D" id="6.10.10.80">
    <property type="entry name" value="Small, acid-soluble spore protein, alpha/beta type-like"/>
    <property type="match status" value="1"/>
</dbReference>
<dbReference type="RefSeq" id="WP_377926683.1">
    <property type="nucleotide sequence ID" value="NZ_JBHUEM010000003.1"/>
</dbReference>
<name>A0ABW4LK53_9BACI</name>
<dbReference type="InterPro" id="IPR001448">
    <property type="entry name" value="SASP_alpha/beta-type"/>
</dbReference>
<dbReference type="InterPro" id="IPR038300">
    <property type="entry name" value="SASP_sf_alpha/beta"/>
</dbReference>
<gene>
    <name evidence="1" type="ORF">ACFSCX_03315</name>
</gene>
<proteinExistence type="predicted"/>
<comment type="caution">
    <text evidence="1">The sequence shown here is derived from an EMBL/GenBank/DDBJ whole genome shotgun (WGS) entry which is preliminary data.</text>
</comment>
<organism evidence="1 2">
    <name type="scientific">Bacillus salitolerans</name>
    <dbReference type="NCBI Taxonomy" id="1437434"/>
    <lineage>
        <taxon>Bacteria</taxon>
        <taxon>Bacillati</taxon>
        <taxon>Bacillota</taxon>
        <taxon>Bacilli</taxon>
        <taxon>Bacillales</taxon>
        <taxon>Bacillaceae</taxon>
        <taxon>Bacillus</taxon>
    </lineage>
</organism>
<reference evidence="2" key="1">
    <citation type="journal article" date="2019" name="Int. J. Syst. Evol. Microbiol.">
        <title>The Global Catalogue of Microorganisms (GCM) 10K type strain sequencing project: providing services to taxonomists for standard genome sequencing and annotation.</title>
        <authorList>
            <consortium name="The Broad Institute Genomics Platform"/>
            <consortium name="The Broad Institute Genome Sequencing Center for Infectious Disease"/>
            <person name="Wu L."/>
            <person name="Ma J."/>
        </authorList>
    </citation>
    <scope>NUCLEOTIDE SEQUENCE [LARGE SCALE GENOMIC DNA]</scope>
    <source>
        <strain evidence="2">CCUG 49339</strain>
    </source>
</reference>
<sequence>MGRRNRKLLVPEARDGLNQLKYQVMENEGYHIHPQNNKQLNLEIAKEQGIQMNRSYNGEMTAKEAGKIGGPIGGKLVAELIRMGKNQLNK</sequence>